<feature type="compositionally biased region" description="Basic and acidic residues" evidence="1">
    <location>
        <begin position="1"/>
        <end position="17"/>
    </location>
</feature>
<reference evidence="2" key="1">
    <citation type="journal article" date="2023" name="Science">
        <title>Genome structures resolve the early diversification of teleost fishes.</title>
        <authorList>
            <person name="Parey E."/>
            <person name="Louis A."/>
            <person name="Montfort J."/>
            <person name="Bouchez O."/>
            <person name="Roques C."/>
            <person name="Iampietro C."/>
            <person name="Lluch J."/>
            <person name="Castinel A."/>
            <person name="Donnadieu C."/>
            <person name="Desvignes T."/>
            <person name="Floi Bucao C."/>
            <person name="Jouanno E."/>
            <person name="Wen M."/>
            <person name="Mejri S."/>
            <person name="Dirks R."/>
            <person name="Jansen H."/>
            <person name="Henkel C."/>
            <person name="Chen W.J."/>
            <person name="Zahm M."/>
            <person name="Cabau C."/>
            <person name="Klopp C."/>
            <person name="Thompson A.W."/>
            <person name="Robinson-Rechavi M."/>
            <person name="Braasch I."/>
            <person name="Lecointre G."/>
            <person name="Bobe J."/>
            <person name="Postlethwait J.H."/>
            <person name="Berthelot C."/>
            <person name="Roest Crollius H."/>
            <person name="Guiguen Y."/>
        </authorList>
    </citation>
    <scope>NUCLEOTIDE SEQUENCE</scope>
    <source>
        <strain evidence="2">WJC10195</strain>
    </source>
</reference>
<protein>
    <submittedName>
        <fullName evidence="2">Uncharacterized protein</fullName>
    </submittedName>
</protein>
<proteinExistence type="predicted"/>
<keyword evidence="3" id="KW-1185">Reference proteome</keyword>
<comment type="caution">
    <text evidence="2">The sequence shown here is derived from an EMBL/GenBank/DDBJ whole genome shotgun (WGS) entry which is preliminary data.</text>
</comment>
<dbReference type="AlphaFoldDB" id="A0A9Q1EXL8"/>
<evidence type="ECO:0000313" key="3">
    <source>
        <dbReference type="Proteomes" id="UP001152622"/>
    </source>
</evidence>
<dbReference type="EMBL" id="JAINUF010000011">
    <property type="protein sequence ID" value="KAJ8347013.1"/>
    <property type="molecule type" value="Genomic_DNA"/>
</dbReference>
<dbReference type="Proteomes" id="UP001152622">
    <property type="component" value="Chromosome 11"/>
</dbReference>
<evidence type="ECO:0000256" key="1">
    <source>
        <dbReference type="SAM" id="MobiDB-lite"/>
    </source>
</evidence>
<name>A0A9Q1EXL8_SYNKA</name>
<gene>
    <name evidence="2" type="ORF">SKAU_G00284140</name>
</gene>
<accession>A0A9Q1EXL8</accession>
<sequence length="262" mass="28291">MERGAKGKESGPEKEPEPGPSTDRAGEDLQGEPTQQETEEQAETEASGTGGIDVDGRDVMENPNVDKNVDVAEGEDQPGNVNSGALSRQIGEQNREDGKSNEDSSEPQVSSSPQVEAPVAAEEGEWSREGTEADPDEEMSFDEEDFFSEFSQTGRCRGLSKDAALQAGNSLHIFIQGGVTRLKDLMHLEKGCWKPAVELAETLAVRSVRVCEQFLWRVKGCLPPSVLELIEETLTGGIQDSSGLRMPYNLGGTSLYSLSRDG</sequence>
<feature type="region of interest" description="Disordered" evidence="1">
    <location>
        <begin position="1"/>
        <end position="139"/>
    </location>
</feature>
<organism evidence="2 3">
    <name type="scientific">Synaphobranchus kaupii</name>
    <name type="common">Kaup's arrowtooth eel</name>
    <dbReference type="NCBI Taxonomy" id="118154"/>
    <lineage>
        <taxon>Eukaryota</taxon>
        <taxon>Metazoa</taxon>
        <taxon>Chordata</taxon>
        <taxon>Craniata</taxon>
        <taxon>Vertebrata</taxon>
        <taxon>Euteleostomi</taxon>
        <taxon>Actinopterygii</taxon>
        <taxon>Neopterygii</taxon>
        <taxon>Teleostei</taxon>
        <taxon>Anguilliformes</taxon>
        <taxon>Synaphobranchidae</taxon>
        <taxon>Synaphobranchus</taxon>
    </lineage>
</organism>
<feature type="compositionally biased region" description="Low complexity" evidence="1">
    <location>
        <begin position="106"/>
        <end position="116"/>
    </location>
</feature>
<evidence type="ECO:0000313" key="2">
    <source>
        <dbReference type="EMBL" id="KAJ8347013.1"/>
    </source>
</evidence>
<feature type="compositionally biased region" description="Polar residues" evidence="1">
    <location>
        <begin position="79"/>
        <end position="92"/>
    </location>
</feature>
<feature type="compositionally biased region" description="Basic and acidic residues" evidence="1">
    <location>
        <begin position="93"/>
        <end position="102"/>
    </location>
</feature>